<name>A0AAD7BDW5_9AGAR</name>
<evidence type="ECO:0000313" key="3">
    <source>
        <dbReference type="Proteomes" id="UP001221142"/>
    </source>
</evidence>
<comment type="caution">
    <text evidence="2">The sequence shown here is derived from an EMBL/GenBank/DDBJ whole genome shotgun (WGS) entry which is preliminary data.</text>
</comment>
<feature type="region of interest" description="Disordered" evidence="1">
    <location>
        <begin position="83"/>
        <end position="117"/>
    </location>
</feature>
<organism evidence="2 3">
    <name type="scientific">Roridomyces roridus</name>
    <dbReference type="NCBI Taxonomy" id="1738132"/>
    <lineage>
        <taxon>Eukaryota</taxon>
        <taxon>Fungi</taxon>
        <taxon>Dikarya</taxon>
        <taxon>Basidiomycota</taxon>
        <taxon>Agaricomycotina</taxon>
        <taxon>Agaricomycetes</taxon>
        <taxon>Agaricomycetidae</taxon>
        <taxon>Agaricales</taxon>
        <taxon>Marasmiineae</taxon>
        <taxon>Mycenaceae</taxon>
        <taxon>Roridomyces</taxon>
    </lineage>
</organism>
<dbReference type="Proteomes" id="UP001221142">
    <property type="component" value="Unassembled WGS sequence"/>
</dbReference>
<feature type="compositionally biased region" description="Low complexity" evidence="1">
    <location>
        <begin position="105"/>
        <end position="117"/>
    </location>
</feature>
<evidence type="ECO:0000256" key="1">
    <source>
        <dbReference type="SAM" id="MobiDB-lite"/>
    </source>
</evidence>
<accession>A0AAD7BDW5</accession>
<feature type="compositionally biased region" description="Basic and acidic residues" evidence="1">
    <location>
        <begin position="30"/>
        <end position="39"/>
    </location>
</feature>
<feature type="region of interest" description="Disordered" evidence="1">
    <location>
        <begin position="1"/>
        <end position="55"/>
    </location>
</feature>
<gene>
    <name evidence="2" type="ORF">FB45DRAFT_1034168</name>
</gene>
<dbReference type="EMBL" id="JARKIF010000020">
    <property type="protein sequence ID" value="KAJ7617934.1"/>
    <property type="molecule type" value="Genomic_DNA"/>
</dbReference>
<sequence length="117" mass="12904">MPEEAHIIQIQAQPRHFRRRREAKPSPPDDVPHGWDPDVIHTLGPSRTGTVEAAERTSKMRARAHAAAQARRTADEKLVKLLMAGPEGRAKRRLAKEIRKGGTRAGSTSSKASSSRL</sequence>
<evidence type="ECO:0000313" key="2">
    <source>
        <dbReference type="EMBL" id="KAJ7617934.1"/>
    </source>
</evidence>
<keyword evidence="3" id="KW-1185">Reference proteome</keyword>
<proteinExistence type="predicted"/>
<reference evidence="2" key="1">
    <citation type="submission" date="2023-03" db="EMBL/GenBank/DDBJ databases">
        <title>Massive genome expansion in bonnet fungi (Mycena s.s.) driven by repeated elements and novel gene families across ecological guilds.</title>
        <authorList>
            <consortium name="Lawrence Berkeley National Laboratory"/>
            <person name="Harder C.B."/>
            <person name="Miyauchi S."/>
            <person name="Viragh M."/>
            <person name="Kuo A."/>
            <person name="Thoen E."/>
            <person name="Andreopoulos B."/>
            <person name="Lu D."/>
            <person name="Skrede I."/>
            <person name="Drula E."/>
            <person name="Henrissat B."/>
            <person name="Morin E."/>
            <person name="Kohler A."/>
            <person name="Barry K."/>
            <person name="LaButti K."/>
            <person name="Morin E."/>
            <person name="Salamov A."/>
            <person name="Lipzen A."/>
            <person name="Mereny Z."/>
            <person name="Hegedus B."/>
            <person name="Baldrian P."/>
            <person name="Stursova M."/>
            <person name="Weitz H."/>
            <person name="Taylor A."/>
            <person name="Grigoriev I.V."/>
            <person name="Nagy L.G."/>
            <person name="Martin F."/>
            <person name="Kauserud H."/>
        </authorList>
    </citation>
    <scope>NUCLEOTIDE SEQUENCE</scope>
    <source>
        <strain evidence="2">9284</strain>
    </source>
</reference>
<dbReference type="AlphaFoldDB" id="A0AAD7BDW5"/>
<protein>
    <submittedName>
        <fullName evidence="2">Uncharacterized protein</fullName>
    </submittedName>
</protein>